<name>A0ACC0KF51_CHOFU</name>
<protein>
    <submittedName>
        <fullName evidence="1">Uncharacterized protein</fullName>
    </submittedName>
</protein>
<accession>A0ACC0KF51</accession>
<dbReference type="EMBL" id="CM046105">
    <property type="protein sequence ID" value="KAI8435161.1"/>
    <property type="molecule type" value="Genomic_DNA"/>
</dbReference>
<sequence>MIEFETFKSNLDVEDKQGVKDCSANKTINYRGQIDVINKIITGNNLKVPPLAAAIVGLNNTNAPLPTDPISCASWTDIDAHEVFLSSKPTCYLILSKPGTGAYSLGEAISKKLNCIHMCPKNALMDEIEQNSPTGRCIDFNLRHNKACKFDVIFPIIKKKLESPAVKHRGYVMSGLPLVTSSWDEKYLIESFYGEESILAIDDFLFDVIVNMKKKKSKKTKETKESPTTSQSSEVPGEEEAEEEHEPEEENGEEEETPVELPKFLLEQCSNIITYKKAFMDSKNKVLLKQFDQIMNLSMMPDIIIYITCPDKDAVFKKEHTYLNYMNTSNTYESIPSKNPSDLRWPTKYTMKNPAERYETHTFNPKYNCRQPMNYKENSVEQMCNYRKCLLTFIDMKLKEFDPKFIIKLDGCTTVYQMMSHVSERLLMLPVKPVLVPEPMYMEEAPDDMDEFWQTVEQLNVIRSDGVSFNRYSSPWFNRCPIELKKRQSSRGNAKFAVTLFKHVYLMSTLSSMIQFCRNPRPFLKMKYLEPTCRAIIIGTKSSGKTMISKCLEWIFDAHYICYETFLDIERKKKFQSYSKSILSEIIATIEDARFAEWQKIESERMNELDLWHKSTLIPLEEYFTLLIDSLESDEEEKLDEHEPEQIEKPPPDPEMILRMEELRDHLSFLPYIDDVEQTRLAVMNKNVLILHAPIALITPTPKPLTPVLGDEDVSAAINKYIVTNELQKEIEPTTEELMNELSRILDEIDKKTAEETNNEAQYGKWVIDGFPLDQEFWGFLSDFNFTPDYTIALIENREIEPELLEQYAAIDKCMKHYEERFLLANDPLIKTKLRTKKPSDTKLIDIQIILHDCHNNVMSYISEQSDQGSVPPDTTATTAITAESIDQFRENWEAIKTKLEEFNKGFIEVELENKSDVEITEEVLLKLRQCYYLPCVPGESEEPEQGDEGEDTPRDLLTFNMPYFLCDTNIYCPIAYYDHGVLWEGKSEFSLKYNNKLHFFSKEECLNETFVKDVTKYQTYNKPFKDIPCLRICVIGSIGSGKTTIAKFIAKELGLIHIDFAEFVNDYLIPRHFKKVGRKYENSFTDTPVDEEGAAELQMDEENQNFEADLLANESEFRRMVKSYFEQGSPLLSILMQKLIKKIWFKKPFSSTGFVLDGFPRMPSDVEDMLACYCVPDLIVETEGSSEISVERIAPNMFQTWKAQMNEAKRLSRMKFNALKTEWLDLITKTLVSKLLCDEIINGVVPPEEPIKPPSNESVKIDADPSESAEVDENLVTAYNELIIELPEPVDSSEWEKPDEARERIEGTVESLYEVDDENIQSLKDIVSEQKIKTISINNTKPLKGECIATDLIVKAVQTVVMDHRALINGFVFDGFPENSPEAMELLNIGLYPLVIFDVASDKETKLERGTNKFAASYKDKTYLFCSENCQKKFLAKPQLYHDIVVFKDAKIFSELSLKNLPHIASRVPVPDERYDFLCEYHKPASKVPAFLNVVDIAGLVKGAAEGQGLGNAFLSHIKACDAIFNLCRAFDDEDVIHVDGEVNPVRDLETIAEELRLKDEEQLLAGLDKLERVVNRGADKKLKPEYDTLLKIKAHLVDEKKHIRFGDWSAADIEVLNRYLFITSKPALYLVNLSEKDYIRKKNKWLPKLKEWIDKNDPGAPLVPFSGVLETKLMDMDPEERKAFLKEHGITSALDKIIIQGYKALNLEYFFTAGADEVKAWIIQKGTKAPQAAGRIHTDFEKGFIMAEVMHYKDFKEEGSEAACKSAGKYRQQAEDGLHLVNYLSKPSIGRNYVVEDGDIIFFKFNAGAGLKDAKKK</sequence>
<comment type="caution">
    <text evidence="1">The sequence shown here is derived from an EMBL/GenBank/DDBJ whole genome shotgun (WGS) entry which is preliminary data.</text>
</comment>
<gene>
    <name evidence="1" type="ORF">MSG28_003533</name>
</gene>
<evidence type="ECO:0000313" key="2">
    <source>
        <dbReference type="Proteomes" id="UP001064048"/>
    </source>
</evidence>
<keyword evidence="2" id="KW-1185">Reference proteome</keyword>
<organism evidence="1 2">
    <name type="scientific">Choristoneura fumiferana</name>
    <name type="common">Spruce budworm moth</name>
    <name type="synonym">Archips fumiferana</name>
    <dbReference type="NCBI Taxonomy" id="7141"/>
    <lineage>
        <taxon>Eukaryota</taxon>
        <taxon>Metazoa</taxon>
        <taxon>Ecdysozoa</taxon>
        <taxon>Arthropoda</taxon>
        <taxon>Hexapoda</taxon>
        <taxon>Insecta</taxon>
        <taxon>Pterygota</taxon>
        <taxon>Neoptera</taxon>
        <taxon>Endopterygota</taxon>
        <taxon>Lepidoptera</taxon>
        <taxon>Glossata</taxon>
        <taxon>Ditrysia</taxon>
        <taxon>Tortricoidea</taxon>
        <taxon>Tortricidae</taxon>
        <taxon>Tortricinae</taxon>
        <taxon>Choristoneura</taxon>
    </lineage>
</organism>
<proteinExistence type="predicted"/>
<dbReference type="Proteomes" id="UP001064048">
    <property type="component" value="Chromosome 5"/>
</dbReference>
<reference evidence="1 2" key="1">
    <citation type="journal article" date="2022" name="Genome Biol. Evol.">
        <title>The Spruce Budworm Genome: Reconstructing the Evolutionary History of Antifreeze Proteins.</title>
        <authorList>
            <person name="Beliveau C."/>
            <person name="Gagne P."/>
            <person name="Picq S."/>
            <person name="Vernygora O."/>
            <person name="Keeling C.I."/>
            <person name="Pinkney K."/>
            <person name="Doucet D."/>
            <person name="Wen F."/>
            <person name="Johnston J.S."/>
            <person name="Maaroufi H."/>
            <person name="Boyle B."/>
            <person name="Laroche J."/>
            <person name="Dewar K."/>
            <person name="Juretic N."/>
            <person name="Blackburn G."/>
            <person name="Nisole A."/>
            <person name="Brunet B."/>
            <person name="Brandao M."/>
            <person name="Lumley L."/>
            <person name="Duan J."/>
            <person name="Quan G."/>
            <person name="Lucarotti C.J."/>
            <person name="Roe A.D."/>
            <person name="Sperling F.A.H."/>
            <person name="Levesque R.C."/>
            <person name="Cusson M."/>
        </authorList>
    </citation>
    <scope>NUCLEOTIDE SEQUENCE [LARGE SCALE GENOMIC DNA]</scope>
    <source>
        <strain evidence="1">Glfc:IPQL:Cfum</strain>
    </source>
</reference>
<evidence type="ECO:0000313" key="1">
    <source>
        <dbReference type="EMBL" id="KAI8435161.1"/>
    </source>
</evidence>